<name>A0AAV9CW14_ACOCL</name>
<feature type="compositionally biased region" description="Basic and acidic residues" evidence="1">
    <location>
        <begin position="128"/>
        <end position="139"/>
    </location>
</feature>
<evidence type="ECO:0000313" key="4">
    <source>
        <dbReference type="Proteomes" id="UP001180020"/>
    </source>
</evidence>
<accession>A0AAV9CW14</accession>
<comment type="caution">
    <text evidence="3">The sequence shown here is derived from an EMBL/GenBank/DDBJ whole genome shotgun (WGS) entry which is preliminary data.</text>
</comment>
<keyword evidence="2" id="KW-0472">Membrane</keyword>
<keyword evidence="2" id="KW-0812">Transmembrane</keyword>
<evidence type="ECO:0000313" key="3">
    <source>
        <dbReference type="EMBL" id="KAK1292711.1"/>
    </source>
</evidence>
<evidence type="ECO:0000256" key="2">
    <source>
        <dbReference type="SAM" id="Phobius"/>
    </source>
</evidence>
<gene>
    <name evidence="3" type="ORF">QJS10_CPB17g01721</name>
</gene>
<proteinExistence type="predicted"/>
<dbReference type="PANTHER" id="PTHR37753:SF1">
    <property type="entry name" value="OS01G0940600 PROTEIN"/>
    <property type="match status" value="1"/>
</dbReference>
<dbReference type="AlphaFoldDB" id="A0AAV9CW14"/>
<keyword evidence="4" id="KW-1185">Reference proteome</keyword>
<protein>
    <recommendedName>
        <fullName evidence="5">High chlorophyll fluorescence 153</fullName>
    </recommendedName>
</protein>
<reference evidence="3" key="1">
    <citation type="journal article" date="2023" name="Nat. Commun.">
        <title>Diploid and tetraploid genomes of Acorus and the evolution of monocots.</title>
        <authorList>
            <person name="Ma L."/>
            <person name="Liu K.W."/>
            <person name="Li Z."/>
            <person name="Hsiao Y.Y."/>
            <person name="Qi Y."/>
            <person name="Fu T."/>
            <person name="Tang G.D."/>
            <person name="Zhang D."/>
            <person name="Sun W.H."/>
            <person name="Liu D.K."/>
            <person name="Li Y."/>
            <person name="Chen G.Z."/>
            <person name="Liu X.D."/>
            <person name="Liao X.Y."/>
            <person name="Jiang Y.T."/>
            <person name="Yu X."/>
            <person name="Hao Y."/>
            <person name="Huang J."/>
            <person name="Zhao X.W."/>
            <person name="Ke S."/>
            <person name="Chen Y.Y."/>
            <person name="Wu W.L."/>
            <person name="Hsu J.L."/>
            <person name="Lin Y.F."/>
            <person name="Huang M.D."/>
            <person name="Li C.Y."/>
            <person name="Huang L."/>
            <person name="Wang Z.W."/>
            <person name="Zhao X."/>
            <person name="Zhong W.Y."/>
            <person name="Peng D.H."/>
            <person name="Ahmad S."/>
            <person name="Lan S."/>
            <person name="Zhang J.S."/>
            <person name="Tsai W.C."/>
            <person name="Van de Peer Y."/>
            <person name="Liu Z.J."/>
        </authorList>
    </citation>
    <scope>NUCLEOTIDE SEQUENCE</scope>
    <source>
        <strain evidence="3">CP</strain>
    </source>
</reference>
<feature type="region of interest" description="Disordered" evidence="1">
    <location>
        <begin position="118"/>
        <end position="158"/>
    </location>
</feature>
<keyword evidence="2" id="KW-1133">Transmembrane helix</keyword>
<evidence type="ECO:0000256" key="1">
    <source>
        <dbReference type="SAM" id="MobiDB-lite"/>
    </source>
</evidence>
<evidence type="ECO:0008006" key="5">
    <source>
        <dbReference type="Google" id="ProtNLM"/>
    </source>
</evidence>
<dbReference type="Proteomes" id="UP001180020">
    <property type="component" value="Unassembled WGS sequence"/>
</dbReference>
<dbReference type="PANTHER" id="PTHR37753">
    <property type="entry name" value="OS01G0940600 PROTEIN"/>
    <property type="match status" value="1"/>
</dbReference>
<sequence>MATISLSTNAFLCNPSTQKHHRPSNPTKRSPPSFPYLPRDTHIGTSPPKPTTTTNNNRRRRSASLSVRAGPPSTTSYIFAFVFPLSLIAVTVISSIRISDSLDERFVEELAMNKAIMEESEADEAEEGAEKEGVEEEKPVVVPTAAVGSVRNRPKRQA</sequence>
<feature type="compositionally biased region" description="Polar residues" evidence="1">
    <location>
        <begin position="1"/>
        <end position="17"/>
    </location>
</feature>
<reference evidence="3" key="2">
    <citation type="submission" date="2023-06" db="EMBL/GenBank/DDBJ databases">
        <authorList>
            <person name="Ma L."/>
            <person name="Liu K.-W."/>
            <person name="Li Z."/>
            <person name="Hsiao Y.-Y."/>
            <person name="Qi Y."/>
            <person name="Fu T."/>
            <person name="Tang G."/>
            <person name="Zhang D."/>
            <person name="Sun W.-H."/>
            <person name="Liu D.-K."/>
            <person name="Li Y."/>
            <person name="Chen G.-Z."/>
            <person name="Liu X.-D."/>
            <person name="Liao X.-Y."/>
            <person name="Jiang Y.-T."/>
            <person name="Yu X."/>
            <person name="Hao Y."/>
            <person name="Huang J."/>
            <person name="Zhao X.-W."/>
            <person name="Ke S."/>
            <person name="Chen Y.-Y."/>
            <person name="Wu W.-L."/>
            <person name="Hsu J.-L."/>
            <person name="Lin Y.-F."/>
            <person name="Huang M.-D."/>
            <person name="Li C.-Y."/>
            <person name="Huang L."/>
            <person name="Wang Z.-W."/>
            <person name="Zhao X."/>
            <person name="Zhong W.-Y."/>
            <person name="Peng D.-H."/>
            <person name="Ahmad S."/>
            <person name="Lan S."/>
            <person name="Zhang J.-S."/>
            <person name="Tsai W.-C."/>
            <person name="Van De Peer Y."/>
            <person name="Liu Z.-J."/>
        </authorList>
    </citation>
    <scope>NUCLEOTIDE SEQUENCE</scope>
    <source>
        <strain evidence="3">CP</strain>
        <tissue evidence="3">Leaves</tissue>
    </source>
</reference>
<feature type="transmembrane region" description="Helical" evidence="2">
    <location>
        <begin position="77"/>
        <end position="96"/>
    </location>
</feature>
<organism evidence="3 4">
    <name type="scientific">Acorus calamus</name>
    <name type="common">Sweet flag</name>
    <dbReference type="NCBI Taxonomy" id="4465"/>
    <lineage>
        <taxon>Eukaryota</taxon>
        <taxon>Viridiplantae</taxon>
        <taxon>Streptophyta</taxon>
        <taxon>Embryophyta</taxon>
        <taxon>Tracheophyta</taxon>
        <taxon>Spermatophyta</taxon>
        <taxon>Magnoliopsida</taxon>
        <taxon>Liliopsida</taxon>
        <taxon>Acoraceae</taxon>
        <taxon>Acorus</taxon>
    </lineage>
</organism>
<feature type="compositionally biased region" description="Acidic residues" evidence="1">
    <location>
        <begin position="118"/>
        <end position="127"/>
    </location>
</feature>
<feature type="region of interest" description="Disordered" evidence="1">
    <location>
        <begin position="1"/>
        <end position="72"/>
    </location>
</feature>
<dbReference type="EMBL" id="JAUJYO010000017">
    <property type="protein sequence ID" value="KAK1292711.1"/>
    <property type="molecule type" value="Genomic_DNA"/>
</dbReference>